<dbReference type="PANTHER" id="PTHR43737">
    <property type="entry name" value="BLL7424 PROTEIN"/>
    <property type="match status" value="1"/>
</dbReference>
<dbReference type="KEGG" id="xba:C7S18_00925"/>
<proteinExistence type="predicted"/>
<evidence type="ECO:0000313" key="1">
    <source>
        <dbReference type="EMBL" id="AVP95846.1"/>
    </source>
</evidence>
<sequence length="517" mass="55224">MNSNRRDFLRNTALALSSGAASTFMPQLGAAANLLSAQGKAFGNYKALVCLYLAGGSDTWNFLVPRDATTAGSAYDLYRAARGGVYNASTNTAGLALDFNALVPISPVGQPANSYGLYPYMTNYAFTPQGGSPTTQNGMATLFNQGRIAILPNIGTLVEPMTKAQYQANSKRRPPQLYSHNDQETLWGLTSCSSSSAAYGWGGEVAARVDDGNQLTTLAPCISLSGSNRFQVGPGVFPYQMSTNGAAGLSNYAGTTNAGDQRNARLQQLLDDTNYAHPFQKEYRDIMRRSLDLSVTISAALGNSNGSGNVVTPYQQTAANNTAAAVTYNYNGTNFTASNSLLDQLRMVARMIKISHASSGAGIGHERQIYYVRLGGFDTHDNQMSEGNQPRLMARINQAVAWFYQAMLDLGYQNDVTLFTMSEFARTLNSNGNGSDHAWGGVQFVVGGAVQGGRLIGTMPTVTLNGTQSLDRGQFIPTTASDQYAASLAQWFGVPAIDLPTVFPNLGNFSAPTLPLF</sequence>
<dbReference type="Pfam" id="PF07394">
    <property type="entry name" value="DUF1501"/>
    <property type="match status" value="1"/>
</dbReference>
<dbReference type="AlphaFoldDB" id="A0A2P1PLY0"/>
<keyword evidence="2" id="KW-1185">Reference proteome</keyword>
<dbReference type="EMBL" id="CP027860">
    <property type="protein sequence ID" value="AVP95846.1"/>
    <property type="molecule type" value="Genomic_DNA"/>
</dbReference>
<evidence type="ECO:0008006" key="3">
    <source>
        <dbReference type="Google" id="ProtNLM"/>
    </source>
</evidence>
<name>A0A2P1PLY0_9GAMM</name>
<dbReference type="OrthoDB" id="9779968at2"/>
<reference evidence="1 2" key="2">
    <citation type="submission" date="2018-03" db="EMBL/GenBank/DDBJ databases">
        <authorList>
            <person name="Keele B.F."/>
        </authorList>
    </citation>
    <scope>NUCLEOTIDE SEQUENCE [LARGE SCALE GENOMIC DNA]</scope>
    <source>
        <strain evidence="1 2">D13</strain>
    </source>
</reference>
<dbReference type="Proteomes" id="UP000241074">
    <property type="component" value="Chromosome"/>
</dbReference>
<dbReference type="PANTHER" id="PTHR43737:SF1">
    <property type="entry name" value="DUF1501 DOMAIN-CONTAINING PROTEIN"/>
    <property type="match status" value="1"/>
</dbReference>
<accession>A0A2P1PLY0</accession>
<dbReference type="RefSeq" id="WP_106889775.1">
    <property type="nucleotide sequence ID" value="NZ_CP027860.1"/>
</dbReference>
<protein>
    <recommendedName>
        <fullName evidence="3">Tat pathway signal protein</fullName>
    </recommendedName>
</protein>
<organism evidence="1 2">
    <name type="scientific">Ahniella affigens</name>
    <dbReference type="NCBI Taxonomy" id="2021234"/>
    <lineage>
        <taxon>Bacteria</taxon>
        <taxon>Pseudomonadati</taxon>
        <taxon>Pseudomonadota</taxon>
        <taxon>Gammaproteobacteria</taxon>
        <taxon>Lysobacterales</taxon>
        <taxon>Rhodanobacteraceae</taxon>
        <taxon>Ahniella</taxon>
    </lineage>
</organism>
<gene>
    <name evidence="1" type="ORF">C7S18_00925</name>
</gene>
<dbReference type="PROSITE" id="PS51318">
    <property type="entry name" value="TAT"/>
    <property type="match status" value="1"/>
</dbReference>
<reference evidence="1 2" key="1">
    <citation type="submission" date="2018-03" db="EMBL/GenBank/DDBJ databases">
        <title>Ahniella affigens gen. nov., sp. nov., a gammaproteobacterium isolated from sandy soil near a stream.</title>
        <authorList>
            <person name="Ko Y."/>
            <person name="Kim J.-H."/>
        </authorList>
    </citation>
    <scope>NUCLEOTIDE SEQUENCE [LARGE SCALE GENOMIC DNA]</scope>
    <source>
        <strain evidence="1 2">D13</strain>
    </source>
</reference>
<evidence type="ECO:0000313" key="2">
    <source>
        <dbReference type="Proteomes" id="UP000241074"/>
    </source>
</evidence>
<dbReference type="InterPro" id="IPR006311">
    <property type="entry name" value="TAT_signal"/>
</dbReference>
<dbReference type="InterPro" id="IPR010869">
    <property type="entry name" value="DUF1501"/>
</dbReference>